<dbReference type="InterPro" id="IPR001810">
    <property type="entry name" value="F-box_dom"/>
</dbReference>
<comment type="caution">
    <text evidence="3">The sequence shown here is derived from an EMBL/GenBank/DDBJ whole genome shotgun (WGS) entry which is preliminary data.</text>
</comment>
<dbReference type="EMBL" id="JAAAUQ010000745">
    <property type="protein sequence ID" value="KAF9147853.1"/>
    <property type="molecule type" value="Genomic_DNA"/>
</dbReference>
<dbReference type="InterPro" id="IPR032675">
    <property type="entry name" value="LRR_dom_sf"/>
</dbReference>
<name>A0A9P5RUI5_9FUNG</name>
<feature type="domain" description="F-box" evidence="2">
    <location>
        <begin position="14"/>
        <end position="42"/>
    </location>
</feature>
<feature type="region of interest" description="Disordered" evidence="1">
    <location>
        <begin position="156"/>
        <end position="180"/>
    </location>
</feature>
<keyword evidence="4" id="KW-1185">Reference proteome</keyword>
<dbReference type="InterPro" id="IPR036047">
    <property type="entry name" value="F-box-like_dom_sf"/>
</dbReference>
<dbReference type="Pfam" id="PF00646">
    <property type="entry name" value="F-box"/>
    <property type="match status" value="1"/>
</dbReference>
<dbReference type="OrthoDB" id="2408261at2759"/>
<proteinExistence type="predicted"/>
<evidence type="ECO:0000256" key="1">
    <source>
        <dbReference type="SAM" id="MobiDB-lite"/>
    </source>
</evidence>
<evidence type="ECO:0000313" key="4">
    <source>
        <dbReference type="Proteomes" id="UP000748756"/>
    </source>
</evidence>
<sequence length="598" mass="68086">MSSPQLHKVFGIQEVLCHIVGYLSPESQVTCLQVSRHFHTTIAPMIYASVTLGPMQAWRPSLEALRRYSSFVAALSFDAFISAEYLGAGFTNLKSLSLTNDEDSHHFQQGTEDEIMKALLRVIKENPRLSQWTFEKPYPALSAAVWKAIEGTTHKSPKVGEALNPKGSSTAATGSSSTSVVIAPQGGSDIHRVSFTIGKERAHHGRVRSRIELLQITPASISYEALPWVTSACEKAEALLMIPAKLEPFSNLEEYPDRVLPRPYAPIAHYVGLQNVYQCSSMEQLEFLSHFNQARGIYWIITKRPRVAKWKRIPPTIKHWKQWIQPDTTWPHLRSLVLCCYRLETRSVPDNQLVFPDDCVAHALSSIPRDQLEQFWWYGAQVGSLGFKALAGHFSTLREIKLEFTSSLEQSAYIQKIMESCPHLQVLRAGHLSVGDMRRGRPWVCLGLKSLSLRFDMQEDRVEDVSDNHINITRSATMERERDDYEKSQRYVFSRISELVLLEELTSIPLQAAGPDFYKIWNLDFQLQYGLGALSTLHRLKRLNISFTKQQMTVDDVDWMIRKWKSLQSIEGSLTGNREEHAILETILNADHISFFKQ</sequence>
<organism evidence="3 4">
    <name type="scientific">Linnemannia schmuckeri</name>
    <dbReference type="NCBI Taxonomy" id="64567"/>
    <lineage>
        <taxon>Eukaryota</taxon>
        <taxon>Fungi</taxon>
        <taxon>Fungi incertae sedis</taxon>
        <taxon>Mucoromycota</taxon>
        <taxon>Mortierellomycotina</taxon>
        <taxon>Mortierellomycetes</taxon>
        <taxon>Mortierellales</taxon>
        <taxon>Mortierellaceae</taxon>
        <taxon>Linnemannia</taxon>
    </lineage>
</organism>
<protein>
    <recommendedName>
        <fullName evidence="2">F-box domain-containing protein</fullName>
    </recommendedName>
</protein>
<gene>
    <name evidence="3" type="ORF">BG015_010438</name>
</gene>
<accession>A0A9P5RUI5</accession>
<dbReference type="SUPFAM" id="SSF52047">
    <property type="entry name" value="RNI-like"/>
    <property type="match status" value="1"/>
</dbReference>
<dbReference type="Proteomes" id="UP000748756">
    <property type="component" value="Unassembled WGS sequence"/>
</dbReference>
<dbReference type="Gene3D" id="3.80.10.10">
    <property type="entry name" value="Ribonuclease Inhibitor"/>
    <property type="match status" value="1"/>
</dbReference>
<feature type="compositionally biased region" description="Low complexity" evidence="1">
    <location>
        <begin position="167"/>
        <end position="179"/>
    </location>
</feature>
<evidence type="ECO:0000259" key="2">
    <source>
        <dbReference type="Pfam" id="PF00646"/>
    </source>
</evidence>
<reference evidence="3" key="1">
    <citation type="journal article" date="2020" name="Fungal Divers.">
        <title>Resolving the Mortierellaceae phylogeny through synthesis of multi-gene phylogenetics and phylogenomics.</title>
        <authorList>
            <person name="Vandepol N."/>
            <person name="Liber J."/>
            <person name="Desiro A."/>
            <person name="Na H."/>
            <person name="Kennedy M."/>
            <person name="Barry K."/>
            <person name="Grigoriev I.V."/>
            <person name="Miller A.N."/>
            <person name="O'Donnell K."/>
            <person name="Stajich J.E."/>
            <person name="Bonito G."/>
        </authorList>
    </citation>
    <scope>NUCLEOTIDE SEQUENCE</scope>
    <source>
        <strain evidence="3">NRRL 6426</strain>
    </source>
</reference>
<dbReference type="AlphaFoldDB" id="A0A9P5RUI5"/>
<dbReference type="SUPFAM" id="SSF81383">
    <property type="entry name" value="F-box domain"/>
    <property type="match status" value="1"/>
</dbReference>
<evidence type="ECO:0000313" key="3">
    <source>
        <dbReference type="EMBL" id="KAF9147853.1"/>
    </source>
</evidence>